<dbReference type="GO" id="GO:0009245">
    <property type="term" value="P:lipid A biosynthetic process"/>
    <property type="evidence" value="ECO:0007669"/>
    <property type="project" value="TreeGrafter"/>
</dbReference>
<dbReference type="EMBL" id="MTKS01000086">
    <property type="protein sequence ID" value="RWX51759.1"/>
    <property type="molecule type" value="Genomic_DNA"/>
</dbReference>
<dbReference type="GO" id="GO:0043842">
    <property type="term" value="F:Kdo transferase activity"/>
    <property type="evidence" value="ECO:0007669"/>
    <property type="project" value="UniProtKB-EC"/>
</dbReference>
<comment type="pathway">
    <text evidence="1 7">Bacterial outer membrane biogenesis; LPS core biosynthesis.</text>
</comment>
<reference evidence="9 10" key="1">
    <citation type="submission" date="2017-01" db="EMBL/GenBank/DDBJ databases">
        <title>The cable genome- insights into the physiology and evolution of filamentous bacteria capable of sulfide oxidation via long distance electron transfer.</title>
        <authorList>
            <person name="Schreiber L."/>
            <person name="Bjerg J.T."/>
            <person name="Boggild A."/>
            <person name="Van De Vossenberg J."/>
            <person name="Meysman F."/>
            <person name="Nielsen L.P."/>
            <person name="Schramm A."/>
            <person name="Kjeldsen K.U."/>
        </authorList>
    </citation>
    <scope>NUCLEOTIDE SEQUENCE [LARGE SCALE GENOMIC DNA]</scope>
    <source>
        <strain evidence="9">A5</strain>
    </source>
</reference>
<proteinExistence type="inferred from homology"/>
<evidence type="ECO:0000256" key="5">
    <source>
        <dbReference type="ARBA" id="ARBA00031445"/>
    </source>
</evidence>
<evidence type="ECO:0000256" key="3">
    <source>
        <dbReference type="ARBA" id="ARBA00019077"/>
    </source>
</evidence>
<comment type="function">
    <text evidence="7">Involved in lipopolysaccharide (LPS) biosynthesis. Catalyzes the transfer of 3-deoxy-D-manno-octulosonate (Kdo) residue(s) from CMP-Kdo to lipid IV(A), the tetraacyldisaccharide-1,4'-bisphosphate precursor of lipid A.</text>
</comment>
<evidence type="ECO:0000256" key="1">
    <source>
        <dbReference type="ARBA" id="ARBA00004713"/>
    </source>
</evidence>
<evidence type="ECO:0000256" key="7">
    <source>
        <dbReference type="RuleBase" id="RU365103"/>
    </source>
</evidence>
<keyword evidence="10" id="KW-1185">Reference proteome</keyword>
<organism evidence="9 10">
    <name type="scientific">Candidatus Electrothrix marina</name>
    <dbReference type="NCBI Taxonomy" id="1859130"/>
    <lineage>
        <taxon>Bacteria</taxon>
        <taxon>Pseudomonadati</taxon>
        <taxon>Thermodesulfobacteriota</taxon>
        <taxon>Desulfobulbia</taxon>
        <taxon>Desulfobulbales</taxon>
        <taxon>Desulfobulbaceae</taxon>
        <taxon>Candidatus Electrothrix</taxon>
    </lineage>
</organism>
<evidence type="ECO:0000313" key="9">
    <source>
        <dbReference type="EMBL" id="RWX51759.1"/>
    </source>
</evidence>
<comment type="similarity">
    <text evidence="7">Belongs to the glycosyltransferase group 1 family.</text>
</comment>
<dbReference type="Proteomes" id="UP000288892">
    <property type="component" value="Unassembled WGS sequence"/>
</dbReference>
<keyword evidence="4 7" id="KW-0808">Transferase</keyword>
<dbReference type="InterPro" id="IPR039901">
    <property type="entry name" value="Kdotransferase"/>
</dbReference>
<keyword evidence="9" id="KW-0328">Glycosyltransferase</keyword>
<protein>
    <recommendedName>
        <fullName evidence="3 7">3-deoxy-D-manno-octulosonic acid transferase</fullName>
        <shortName evidence="7">Kdo transferase</shortName>
        <ecNumber evidence="2 7">2.4.99.12</ecNumber>
    </recommendedName>
    <alternativeName>
        <fullName evidence="5 7">Lipid IV(A) 3-deoxy-D-manno-octulosonic acid transferase</fullName>
    </alternativeName>
</protein>
<dbReference type="Pfam" id="PF04413">
    <property type="entry name" value="Glycos_transf_N"/>
    <property type="match status" value="1"/>
</dbReference>
<dbReference type="GO" id="GO:0005886">
    <property type="term" value="C:plasma membrane"/>
    <property type="evidence" value="ECO:0007669"/>
    <property type="project" value="UniProtKB-SubCell"/>
</dbReference>
<gene>
    <name evidence="9" type="ORF">VU01_10867</name>
</gene>
<dbReference type="AlphaFoldDB" id="A0A444JF88"/>
<dbReference type="PANTHER" id="PTHR42755">
    <property type="entry name" value="3-DEOXY-MANNO-OCTULOSONATE CYTIDYLYLTRANSFERASE"/>
    <property type="match status" value="1"/>
</dbReference>
<evidence type="ECO:0000256" key="4">
    <source>
        <dbReference type="ARBA" id="ARBA00022679"/>
    </source>
</evidence>
<dbReference type="EC" id="2.4.99.12" evidence="2 7"/>
<evidence type="ECO:0000256" key="6">
    <source>
        <dbReference type="ARBA" id="ARBA00049183"/>
    </source>
</evidence>
<comment type="subcellular location">
    <subcellularLocation>
        <location evidence="7">Cell membrane</location>
    </subcellularLocation>
</comment>
<dbReference type="Gene3D" id="3.40.50.11720">
    <property type="entry name" value="3-Deoxy-D-manno-octulosonic-acid transferase, N-terminal domain"/>
    <property type="match status" value="1"/>
</dbReference>
<evidence type="ECO:0000256" key="2">
    <source>
        <dbReference type="ARBA" id="ARBA00012621"/>
    </source>
</evidence>
<comment type="caution">
    <text evidence="9">The sequence shown here is derived from an EMBL/GenBank/DDBJ whole genome shotgun (WGS) entry which is preliminary data.</text>
</comment>
<keyword evidence="7" id="KW-1003">Cell membrane</keyword>
<sequence>DLRFAVRRYITAFQPDIFIQVETDFWPNWLALLQKQGIATMLVNGRISEKSFAAYQRFAFFFSPHVLFV</sequence>
<evidence type="ECO:0000259" key="8">
    <source>
        <dbReference type="Pfam" id="PF04413"/>
    </source>
</evidence>
<feature type="domain" description="3-deoxy-D-manno-octulosonic-acid transferase N-terminal" evidence="8">
    <location>
        <begin position="1"/>
        <end position="64"/>
    </location>
</feature>
<keyword evidence="7" id="KW-0448">Lipopolysaccharide biosynthesis</keyword>
<dbReference type="PANTHER" id="PTHR42755:SF1">
    <property type="entry name" value="3-DEOXY-D-MANNO-OCTULOSONIC ACID TRANSFERASE, MITOCHONDRIAL-RELATED"/>
    <property type="match status" value="1"/>
</dbReference>
<accession>A0A444JF88</accession>
<dbReference type="InterPro" id="IPR007507">
    <property type="entry name" value="Glycos_transf_N"/>
</dbReference>
<feature type="non-terminal residue" evidence="9">
    <location>
        <position position="1"/>
    </location>
</feature>
<dbReference type="InterPro" id="IPR038107">
    <property type="entry name" value="Glycos_transf_N_sf"/>
</dbReference>
<name>A0A444JF88_9BACT</name>
<dbReference type="GO" id="GO:0009244">
    <property type="term" value="P:lipopolysaccharide core region biosynthetic process"/>
    <property type="evidence" value="ECO:0007669"/>
    <property type="project" value="UniProtKB-UniRule"/>
</dbReference>
<keyword evidence="7" id="KW-0472">Membrane</keyword>
<comment type="catalytic activity">
    <reaction evidence="6 7">
        <text>lipid IVA (E. coli) + CMP-3-deoxy-beta-D-manno-octulosonate = alpha-Kdo-(2-&gt;6)-lipid IVA (E. coli) + CMP + H(+)</text>
        <dbReference type="Rhea" id="RHEA:28066"/>
        <dbReference type="ChEBI" id="CHEBI:15378"/>
        <dbReference type="ChEBI" id="CHEBI:58603"/>
        <dbReference type="ChEBI" id="CHEBI:60364"/>
        <dbReference type="ChEBI" id="CHEBI:60377"/>
        <dbReference type="ChEBI" id="CHEBI:85987"/>
        <dbReference type="EC" id="2.4.99.12"/>
    </reaction>
</comment>
<evidence type="ECO:0000313" key="10">
    <source>
        <dbReference type="Proteomes" id="UP000288892"/>
    </source>
</evidence>